<gene>
    <name evidence="13" type="ORF">H010_16769</name>
</gene>
<evidence type="ECO:0000256" key="6">
    <source>
        <dbReference type="ARBA" id="ARBA00022692"/>
    </source>
</evidence>
<evidence type="ECO:0000256" key="3">
    <source>
        <dbReference type="ARBA" id="ARBA00022475"/>
    </source>
</evidence>
<keyword evidence="5" id="KW-0997">Cell inner membrane</keyword>
<dbReference type="Gene3D" id="3.30.700.10">
    <property type="entry name" value="Glycoprotein, Type 4 Pilin"/>
    <property type="match status" value="1"/>
</dbReference>
<dbReference type="GO" id="GO:0015627">
    <property type="term" value="C:type II protein secretion system complex"/>
    <property type="evidence" value="ECO:0007669"/>
    <property type="project" value="InterPro"/>
</dbReference>
<evidence type="ECO:0000256" key="1">
    <source>
        <dbReference type="ARBA" id="ARBA00004377"/>
    </source>
</evidence>
<dbReference type="PROSITE" id="PS00409">
    <property type="entry name" value="PROKAR_NTER_METHYL"/>
    <property type="match status" value="1"/>
</dbReference>
<dbReference type="NCBIfam" id="TIGR02532">
    <property type="entry name" value="IV_pilin_GFxxxE"/>
    <property type="match status" value="1"/>
</dbReference>
<evidence type="ECO:0000256" key="10">
    <source>
        <dbReference type="ARBA" id="ARBA00030775"/>
    </source>
</evidence>
<keyword evidence="8 11" id="KW-0472">Membrane</keyword>
<feature type="transmembrane region" description="Helical" evidence="11">
    <location>
        <begin position="21"/>
        <end position="42"/>
    </location>
</feature>
<comment type="caution">
    <text evidence="13">The sequence shown here is derived from an EMBL/GenBank/DDBJ whole genome shotgun (WGS) entry which is preliminary data.</text>
</comment>
<name>A0A9X4S8X5_9BURK</name>
<protein>
    <recommendedName>
        <fullName evidence="2">Type II secretion system protein H</fullName>
    </recommendedName>
    <alternativeName>
        <fullName evidence="10">General secretion pathway protein H</fullName>
    </alternativeName>
</protein>
<keyword evidence="3" id="KW-1003">Cell membrane</keyword>
<keyword evidence="6 11" id="KW-0812">Transmembrane</keyword>
<organism evidence="13 14">
    <name type="scientific">Hydrogenophaga taeniospiralis CCUG 15921</name>
    <dbReference type="NCBI Taxonomy" id="1281780"/>
    <lineage>
        <taxon>Bacteria</taxon>
        <taxon>Pseudomonadati</taxon>
        <taxon>Pseudomonadota</taxon>
        <taxon>Betaproteobacteria</taxon>
        <taxon>Burkholderiales</taxon>
        <taxon>Comamonadaceae</taxon>
        <taxon>Hydrogenophaga</taxon>
    </lineage>
</organism>
<proteinExistence type="inferred from homology"/>
<evidence type="ECO:0000256" key="9">
    <source>
        <dbReference type="ARBA" id="ARBA00025772"/>
    </source>
</evidence>
<evidence type="ECO:0000259" key="12">
    <source>
        <dbReference type="Pfam" id="PF12019"/>
    </source>
</evidence>
<evidence type="ECO:0000256" key="11">
    <source>
        <dbReference type="SAM" id="Phobius"/>
    </source>
</evidence>
<dbReference type="AlphaFoldDB" id="A0A9X4S8X5"/>
<evidence type="ECO:0000313" key="13">
    <source>
        <dbReference type="EMBL" id="MDG5976922.1"/>
    </source>
</evidence>
<dbReference type="SUPFAM" id="SSF54523">
    <property type="entry name" value="Pili subunits"/>
    <property type="match status" value="1"/>
</dbReference>
<dbReference type="Pfam" id="PF12019">
    <property type="entry name" value="GspH"/>
    <property type="match status" value="1"/>
</dbReference>
<dbReference type="Pfam" id="PF07963">
    <property type="entry name" value="N_methyl"/>
    <property type="match status" value="1"/>
</dbReference>
<dbReference type="InterPro" id="IPR012902">
    <property type="entry name" value="N_methyl_site"/>
</dbReference>
<dbReference type="GO" id="GO:0005886">
    <property type="term" value="C:plasma membrane"/>
    <property type="evidence" value="ECO:0007669"/>
    <property type="project" value="UniProtKB-SubCell"/>
</dbReference>
<evidence type="ECO:0000256" key="5">
    <source>
        <dbReference type="ARBA" id="ARBA00022519"/>
    </source>
</evidence>
<keyword evidence="4" id="KW-0488">Methylation</keyword>
<accession>A0A9X4S8X5</accession>
<dbReference type="Proteomes" id="UP001152876">
    <property type="component" value="Unassembled WGS sequence"/>
</dbReference>
<evidence type="ECO:0000256" key="2">
    <source>
        <dbReference type="ARBA" id="ARBA00021549"/>
    </source>
</evidence>
<dbReference type="InterPro" id="IPR045584">
    <property type="entry name" value="Pilin-like"/>
</dbReference>
<comment type="similarity">
    <text evidence="9">Belongs to the GSP H family.</text>
</comment>
<keyword evidence="7 11" id="KW-1133">Transmembrane helix</keyword>
<dbReference type="RefSeq" id="WP_068174287.1">
    <property type="nucleotide sequence ID" value="NZ_AOGK01000015.1"/>
</dbReference>
<keyword evidence="14" id="KW-1185">Reference proteome</keyword>
<dbReference type="OrthoDB" id="9156617at2"/>
<evidence type="ECO:0000256" key="8">
    <source>
        <dbReference type="ARBA" id="ARBA00023136"/>
    </source>
</evidence>
<comment type="subcellular location">
    <subcellularLocation>
        <location evidence="1">Cell inner membrane</location>
        <topology evidence="1">Single-pass membrane protein</topology>
    </subcellularLocation>
</comment>
<dbReference type="InterPro" id="IPR022346">
    <property type="entry name" value="T2SS_GspH"/>
</dbReference>
<dbReference type="EMBL" id="AOGK01000015">
    <property type="protein sequence ID" value="MDG5976922.1"/>
    <property type="molecule type" value="Genomic_DNA"/>
</dbReference>
<evidence type="ECO:0000256" key="7">
    <source>
        <dbReference type="ARBA" id="ARBA00022989"/>
    </source>
</evidence>
<dbReference type="GO" id="GO:0015628">
    <property type="term" value="P:protein secretion by the type II secretion system"/>
    <property type="evidence" value="ECO:0007669"/>
    <property type="project" value="InterPro"/>
</dbReference>
<evidence type="ECO:0000256" key="4">
    <source>
        <dbReference type="ARBA" id="ARBA00022481"/>
    </source>
</evidence>
<reference evidence="13" key="1">
    <citation type="submission" date="2013-01" db="EMBL/GenBank/DDBJ databases">
        <title>Genome draft of Hydrogenophaga taeniospiralis 2K1.</title>
        <authorList>
            <person name="Gomila M."/>
            <person name="Lalucat J."/>
        </authorList>
    </citation>
    <scope>NUCLEOTIDE SEQUENCE</scope>
    <source>
        <strain evidence="13">CCUG 15921</strain>
    </source>
</reference>
<feature type="domain" description="General secretion pathway GspH" evidence="12">
    <location>
        <begin position="55"/>
        <end position="154"/>
    </location>
</feature>
<sequence length="161" mass="17011">MDKSTYQRNRSARHRSGGFTLIELVVTLAVAAILLGIAVPSFQGMMEKNRVAAQSNELLGGLQTARSEAISKNATHRFCSSTSGWIVRTPASATAIREGTLQGSTTVTGYCADFRADGLPYSCTCSSTTVGTALITAGQITITAGAQTRNIRIRTGSIHVE</sequence>
<evidence type="ECO:0000313" key="14">
    <source>
        <dbReference type="Proteomes" id="UP001152876"/>
    </source>
</evidence>